<dbReference type="FunFam" id="1.20.58.200:FF:000005">
    <property type="entry name" value="Translin, putative"/>
    <property type="match status" value="1"/>
</dbReference>
<sequence>MSLDQFFAHIKEEIEQDLNRKSSLQEIEHQFDLALIPYKSTINEWINCSPNRLSSSIIEKGASGLIIFENYDKYKTLLLELDCKPSQKERILNKFLEDSIYVLVSNRYFLAIANGFINDPIEIPMVTTSLDVGAIMNPNEVSEIMGLEKFDYQSYLLALLRLVDTIVEYTTTTVINESVGSTGSKSPNYTISIINLQIVSKLQNGFQLLDLKNDVLRKRYDSLKYNSQRLNKIVYDLSLRNLIVTKGEVI</sequence>
<gene>
    <name evidence="1" type="primary">TSN_1</name>
    <name evidence="1" type="ORF">Cantr_06033</name>
</gene>
<dbReference type="Proteomes" id="UP000253472">
    <property type="component" value="Unassembled WGS sequence"/>
</dbReference>
<dbReference type="PANTHER" id="PTHR10741">
    <property type="entry name" value="TRANSLIN AND TRANSLIN ASSOCIATED PROTEIN X"/>
    <property type="match status" value="1"/>
</dbReference>
<dbReference type="SUPFAM" id="SSF74784">
    <property type="entry name" value="Translin"/>
    <property type="match status" value="1"/>
</dbReference>
<name>A0A367XV64_9ASCO</name>
<accession>A0A367XV64</accession>
<evidence type="ECO:0000313" key="1">
    <source>
        <dbReference type="EMBL" id="RCK57508.1"/>
    </source>
</evidence>
<dbReference type="Gene3D" id="1.20.58.200">
    <property type="entry name" value="Translin, domain 2"/>
    <property type="match status" value="1"/>
</dbReference>
<dbReference type="GO" id="GO:0043565">
    <property type="term" value="F:sequence-specific DNA binding"/>
    <property type="evidence" value="ECO:0007669"/>
    <property type="project" value="InterPro"/>
</dbReference>
<dbReference type="AlphaFoldDB" id="A0A367XV64"/>
<dbReference type="GO" id="GO:0003697">
    <property type="term" value="F:single-stranded DNA binding"/>
    <property type="evidence" value="ECO:0007669"/>
    <property type="project" value="InterPro"/>
</dbReference>
<organism evidence="1 2">
    <name type="scientific">Candida viswanathii</name>
    <dbReference type="NCBI Taxonomy" id="5486"/>
    <lineage>
        <taxon>Eukaryota</taxon>
        <taxon>Fungi</taxon>
        <taxon>Dikarya</taxon>
        <taxon>Ascomycota</taxon>
        <taxon>Saccharomycotina</taxon>
        <taxon>Pichiomycetes</taxon>
        <taxon>Debaryomycetaceae</taxon>
        <taxon>Candida/Lodderomyces clade</taxon>
        <taxon>Candida</taxon>
    </lineage>
</organism>
<dbReference type="InterPro" id="IPR016069">
    <property type="entry name" value="Translin_C"/>
</dbReference>
<dbReference type="InterPro" id="IPR002848">
    <property type="entry name" value="Translin_fam"/>
</dbReference>
<dbReference type="InterPro" id="IPR033956">
    <property type="entry name" value="Translin"/>
</dbReference>
<reference evidence="1 2" key="1">
    <citation type="submission" date="2018-06" db="EMBL/GenBank/DDBJ databases">
        <title>Whole genome sequencing of Candida tropicalis (genome annotated by CSBL at Korea University).</title>
        <authorList>
            <person name="Ahn J."/>
        </authorList>
    </citation>
    <scope>NUCLEOTIDE SEQUENCE [LARGE SCALE GENOMIC DNA]</scope>
    <source>
        <strain evidence="1 2">ATCC 20962</strain>
    </source>
</reference>
<comment type="caution">
    <text evidence="1">The sequence shown here is derived from an EMBL/GenBank/DDBJ whole genome shotgun (WGS) entry which is preliminary data.</text>
</comment>
<dbReference type="InterPro" id="IPR036081">
    <property type="entry name" value="Translin_sf"/>
</dbReference>
<proteinExistence type="predicted"/>
<dbReference type="EMBL" id="QLNQ01000028">
    <property type="protein sequence ID" value="RCK57508.1"/>
    <property type="molecule type" value="Genomic_DNA"/>
</dbReference>
<dbReference type="GO" id="GO:0016070">
    <property type="term" value="P:RNA metabolic process"/>
    <property type="evidence" value="ECO:0007669"/>
    <property type="project" value="InterPro"/>
</dbReference>
<dbReference type="Pfam" id="PF01997">
    <property type="entry name" value="Translin"/>
    <property type="match status" value="1"/>
</dbReference>
<keyword evidence="2" id="KW-1185">Reference proteome</keyword>
<dbReference type="GO" id="GO:0003723">
    <property type="term" value="F:RNA binding"/>
    <property type="evidence" value="ECO:0007669"/>
    <property type="project" value="InterPro"/>
</dbReference>
<dbReference type="STRING" id="5486.A0A367XV64"/>
<dbReference type="CDD" id="cd14819">
    <property type="entry name" value="Translin"/>
    <property type="match status" value="1"/>
</dbReference>
<protein>
    <submittedName>
        <fullName evidence="1">Translin</fullName>
    </submittedName>
</protein>
<evidence type="ECO:0000313" key="2">
    <source>
        <dbReference type="Proteomes" id="UP000253472"/>
    </source>
</evidence>